<accession>A0A1H3CLF7</accession>
<dbReference type="SUPFAM" id="SSF48452">
    <property type="entry name" value="TPR-like"/>
    <property type="match status" value="1"/>
</dbReference>
<sequence>MLVFRLLPIRCLLLLGLLLASAGLLVPRAARAQLRPKRAASKAAAVVPAPVCGAAPAKPALQAGLAEAGQLLKAYRESEALSRYEQVLAQAPATYEALWQAAVLSVRIGSRYTDESRKFAYYAAARLYANRALVVCPEGAEAHYAAARVLAAQAPLQPLRSRLLAYREMRPHVYRATELRPNWAEAWQLLGRWHYRVDHYSLSERLYSQLFMGGMPAGGSTLLAIEALRQSYELDSGRIEVAYDLARVYLNRSQYTRAQNVLGAALRLTPVTAEELVISRRCQKMLDKLTRLQRRQLLRRGH</sequence>
<keyword evidence="3" id="KW-1185">Reference proteome</keyword>
<dbReference type="Pfam" id="PF21033">
    <property type="entry name" value="RMD1-3"/>
    <property type="match status" value="1"/>
</dbReference>
<dbReference type="Proteomes" id="UP000199249">
    <property type="component" value="Unassembled WGS sequence"/>
</dbReference>
<dbReference type="PROSITE" id="PS50005">
    <property type="entry name" value="TPR"/>
    <property type="match status" value="1"/>
</dbReference>
<dbReference type="EMBL" id="FNOV01000002">
    <property type="protein sequence ID" value="SDX54870.1"/>
    <property type="molecule type" value="Genomic_DNA"/>
</dbReference>
<organism evidence="2 3">
    <name type="scientific">Hymenobacter psychrophilus</name>
    <dbReference type="NCBI Taxonomy" id="651662"/>
    <lineage>
        <taxon>Bacteria</taxon>
        <taxon>Pseudomonadati</taxon>
        <taxon>Bacteroidota</taxon>
        <taxon>Cytophagia</taxon>
        <taxon>Cytophagales</taxon>
        <taxon>Hymenobacteraceae</taxon>
        <taxon>Hymenobacter</taxon>
    </lineage>
</organism>
<dbReference type="AlphaFoldDB" id="A0A1H3CLF7"/>
<dbReference type="InterPro" id="IPR019734">
    <property type="entry name" value="TPR_rpt"/>
</dbReference>
<evidence type="ECO:0000313" key="2">
    <source>
        <dbReference type="EMBL" id="SDX54870.1"/>
    </source>
</evidence>
<evidence type="ECO:0000313" key="3">
    <source>
        <dbReference type="Proteomes" id="UP000199249"/>
    </source>
</evidence>
<feature type="repeat" description="TPR" evidence="1">
    <location>
        <begin position="239"/>
        <end position="272"/>
    </location>
</feature>
<proteinExistence type="predicted"/>
<dbReference type="InterPro" id="IPR011990">
    <property type="entry name" value="TPR-like_helical_dom_sf"/>
</dbReference>
<dbReference type="Gene3D" id="1.25.40.10">
    <property type="entry name" value="Tetratricopeptide repeat domain"/>
    <property type="match status" value="1"/>
</dbReference>
<keyword evidence="1" id="KW-0802">TPR repeat</keyword>
<dbReference type="OrthoDB" id="9813878at2"/>
<name>A0A1H3CLF7_9BACT</name>
<reference evidence="3" key="1">
    <citation type="submission" date="2016-10" db="EMBL/GenBank/DDBJ databases">
        <authorList>
            <person name="Varghese N."/>
            <person name="Submissions S."/>
        </authorList>
    </citation>
    <scope>NUCLEOTIDE SEQUENCE [LARGE SCALE GENOMIC DNA]</scope>
    <source>
        <strain evidence="3">CGMCC 1.8975</strain>
    </source>
</reference>
<dbReference type="STRING" id="651662.SAMN04488069_10231"/>
<protein>
    <submittedName>
        <fullName evidence="2">Tetratricopeptide repeat-containing protein</fullName>
    </submittedName>
</protein>
<gene>
    <name evidence="2" type="ORF">SAMN04488069_10231</name>
</gene>
<evidence type="ECO:0000256" key="1">
    <source>
        <dbReference type="PROSITE-ProRule" id="PRU00339"/>
    </source>
</evidence>
<dbReference type="InterPro" id="IPR049039">
    <property type="entry name" value="RMD1-3_a_helical_rpt"/>
</dbReference>